<evidence type="ECO:0000313" key="3">
    <source>
        <dbReference type="EMBL" id="SKA27750.1"/>
    </source>
</evidence>
<dbReference type="SUPFAM" id="SSF52980">
    <property type="entry name" value="Restriction endonuclease-like"/>
    <property type="match status" value="1"/>
</dbReference>
<dbReference type="InterPro" id="IPR011856">
    <property type="entry name" value="tRNA_endonuc-like_dom_sf"/>
</dbReference>
<evidence type="ECO:0000256" key="2">
    <source>
        <dbReference type="HAMAP-Rule" id="MF_00048"/>
    </source>
</evidence>
<dbReference type="AlphaFoldDB" id="A0A1T4SHG4"/>
<keyword evidence="3" id="KW-0255">Endonuclease</keyword>
<comment type="similarity">
    <text evidence="1 2">Belongs to the UPF0102 family.</text>
</comment>
<accession>A0A1T4SHG4</accession>
<dbReference type="HAMAP" id="MF_00048">
    <property type="entry name" value="UPF0102"/>
    <property type="match status" value="1"/>
</dbReference>
<organism evidence="3 4">
    <name type="scientific">Enhydrobacter aerosaccus</name>
    <dbReference type="NCBI Taxonomy" id="225324"/>
    <lineage>
        <taxon>Bacteria</taxon>
        <taxon>Pseudomonadati</taxon>
        <taxon>Pseudomonadota</taxon>
        <taxon>Alphaproteobacteria</taxon>
        <taxon>Hyphomicrobiales</taxon>
        <taxon>Enhydrobacter</taxon>
    </lineage>
</organism>
<evidence type="ECO:0000313" key="4">
    <source>
        <dbReference type="Proteomes" id="UP000190092"/>
    </source>
</evidence>
<dbReference type="Pfam" id="PF02021">
    <property type="entry name" value="UPF0102"/>
    <property type="match status" value="1"/>
</dbReference>
<keyword evidence="3" id="KW-0540">Nuclease</keyword>
<dbReference type="InterPro" id="IPR003509">
    <property type="entry name" value="UPF0102_YraN-like"/>
</dbReference>
<keyword evidence="4" id="KW-1185">Reference proteome</keyword>
<name>A0A1T4SHG4_9HYPH</name>
<protein>
    <recommendedName>
        <fullName evidence="2">UPF0102 protein SAMN02745126_04698</fullName>
    </recommendedName>
</protein>
<dbReference type="STRING" id="225324.SAMN02745126_04698"/>
<dbReference type="RefSeq" id="WP_085936428.1">
    <property type="nucleotide sequence ID" value="NZ_FUWJ01000008.1"/>
</dbReference>
<dbReference type="PANTHER" id="PTHR34039:SF1">
    <property type="entry name" value="UPF0102 PROTEIN YRAN"/>
    <property type="match status" value="1"/>
</dbReference>
<dbReference type="GO" id="GO:0004519">
    <property type="term" value="F:endonuclease activity"/>
    <property type="evidence" value="ECO:0007669"/>
    <property type="project" value="UniProtKB-KW"/>
</dbReference>
<evidence type="ECO:0000256" key="1">
    <source>
        <dbReference type="ARBA" id="ARBA00006738"/>
    </source>
</evidence>
<gene>
    <name evidence="3" type="ORF">SAMN02745126_04698</name>
</gene>
<dbReference type="OrthoDB" id="9812968at2"/>
<sequence length="121" mass="13813">MTTETRQKAHRLGHTAEWRAVWRLRLAGYSIIARRYKTKLGEIDIVARRGSVLAFVEVKARADLETAAFALHGRQFGRVARAASLFVARHPQYAAHSLRFDAVLVVGMWPRHLPDVWRAPE</sequence>
<dbReference type="EMBL" id="FUWJ01000008">
    <property type="protein sequence ID" value="SKA27750.1"/>
    <property type="molecule type" value="Genomic_DNA"/>
</dbReference>
<keyword evidence="3" id="KW-0378">Hydrolase</keyword>
<dbReference type="NCBIfam" id="NF009151">
    <property type="entry name" value="PRK12497.1-5"/>
    <property type="match status" value="1"/>
</dbReference>
<dbReference type="InterPro" id="IPR011335">
    <property type="entry name" value="Restrct_endonuc-II-like"/>
</dbReference>
<proteinExistence type="inferred from homology"/>
<reference evidence="4" key="1">
    <citation type="submission" date="2017-02" db="EMBL/GenBank/DDBJ databases">
        <authorList>
            <person name="Varghese N."/>
            <person name="Submissions S."/>
        </authorList>
    </citation>
    <scope>NUCLEOTIDE SEQUENCE [LARGE SCALE GENOMIC DNA]</scope>
    <source>
        <strain evidence="4">ATCC 27094</strain>
    </source>
</reference>
<dbReference type="Gene3D" id="3.40.1350.10">
    <property type="match status" value="1"/>
</dbReference>
<dbReference type="Proteomes" id="UP000190092">
    <property type="component" value="Unassembled WGS sequence"/>
</dbReference>
<dbReference type="PANTHER" id="PTHR34039">
    <property type="entry name" value="UPF0102 PROTEIN YRAN"/>
    <property type="match status" value="1"/>
</dbReference>
<dbReference type="GO" id="GO:0003676">
    <property type="term" value="F:nucleic acid binding"/>
    <property type="evidence" value="ECO:0007669"/>
    <property type="project" value="InterPro"/>
</dbReference>